<reference evidence="2 3" key="1">
    <citation type="journal article" date="2013" name="Genome Announc.">
        <title>Complete Genome Sequence of the Solvent Producer Clostridium saccharobutylicum NCP262 (DSM 13864).</title>
        <authorList>
            <person name="Poehlein A."/>
            <person name="Hartwich K."/>
            <person name="Krabben P."/>
            <person name="Ehrenreich A."/>
            <person name="Liebl W."/>
            <person name="Durre P."/>
            <person name="Gottschalk G."/>
            <person name="Daniel R."/>
        </authorList>
    </citation>
    <scope>NUCLEOTIDE SEQUENCE [LARGE SCALE GENOMIC DNA]</scope>
    <source>
        <strain evidence="2">DSM 13864</strain>
    </source>
</reference>
<dbReference type="eggNOG" id="COG1451">
    <property type="taxonomic scope" value="Bacteria"/>
</dbReference>
<dbReference type="Pfam" id="PF01863">
    <property type="entry name" value="YgjP-like"/>
    <property type="match status" value="2"/>
</dbReference>
<organism evidence="2 3">
    <name type="scientific">Clostridium saccharobutylicum DSM 13864</name>
    <dbReference type="NCBI Taxonomy" id="1345695"/>
    <lineage>
        <taxon>Bacteria</taxon>
        <taxon>Bacillati</taxon>
        <taxon>Bacillota</taxon>
        <taxon>Clostridia</taxon>
        <taxon>Eubacteriales</taxon>
        <taxon>Clostridiaceae</taxon>
        <taxon>Clostridium</taxon>
    </lineage>
</organism>
<dbReference type="RefSeq" id="WP_022744895.1">
    <property type="nucleotide sequence ID" value="NC_022571.1"/>
</dbReference>
<dbReference type="InterPro" id="IPR002725">
    <property type="entry name" value="YgjP-like_metallopeptidase"/>
</dbReference>
<dbReference type="CDD" id="cd07344">
    <property type="entry name" value="M48_yhfN_like"/>
    <property type="match status" value="1"/>
</dbReference>
<sequence>MKISFEYENKIIEFTIVRSKRKTLGIKIDENCKIIVSAPFRVSEETIIKAVKDKVRWIVEKQDEIRKRNIKKVDRKAIEGSTFMYLGKEYPLHLVFDGMRKNIIVELNNENFNKSKSNRLFIDKTYITSSINTLEECKNVFISKEQLANKFIIHTNTRDEEKIKLALEKWYRQRTMEIVKERIQYYTGNFKDKVSEVKVKEQKRRWASCTGKNEILFNWRISMASLDVIDYIVVHEMCHMDHRNHSREFWNRVKEVMPDYKEKHEWLKLNGMNLYI</sequence>
<dbReference type="Proteomes" id="UP000017118">
    <property type="component" value="Chromosome"/>
</dbReference>
<dbReference type="PANTHER" id="PTHR30399">
    <property type="entry name" value="UNCHARACTERIZED PROTEIN YGJP"/>
    <property type="match status" value="1"/>
</dbReference>
<evidence type="ECO:0000259" key="1">
    <source>
        <dbReference type="Pfam" id="PF01863"/>
    </source>
</evidence>
<dbReference type="OrthoDB" id="9811177at2"/>
<gene>
    <name evidence="2" type="ORF">CLSA_c15570</name>
</gene>
<dbReference type="KEGG" id="csb:CLSA_c15570"/>
<name>U5MSD2_CLOSA</name>
<dbReference type="PANTHER" id="PTHR30399:SF1">
    <property type="entry name" value="UTP PYROPHOSPHATASE"/>
    <property type="match status" value="1"/>
</dbReference>
<dbReference type="InterPro" id="IPR053136">
    <property type="entry name" value="UTP_pyrophosphatase-like"/>
</dbReference>
<dbReference type="GeneID" id="55474056"/>
<keyword evidence="2" id="KW-0378">Hydrolase</keyword>
<dbReference type="AlphaFoldDB" id="U5MSD2"/>
<feature type="domain" description="YgjP-like metallopeptidase" evidence="1">
    <location>
        <begin position="151"/>
        <end position="268"/>
    </location>
</feature>
<dbReference type="GO" id="GO:0016787">
    <property type="term" value="F:hydrolase activity"/>
    <property type="evidence" value="ECO:0007669"/>
    <property type="project" value="UniProtKB-KW"/>
</dbReference>
<proteinExistence type="predicted"/>
<dbReference type="Gene3D" id="3.30.2010.10">
    <property type="entry name" value="Metalloproteases ('zincins'), catalytic domain"/>
    <property type="match status" value="1"/>
</dbReference>
<protein>
    <submittedName>
        <fullName evidence="2">Putative metal-dependent hydrolase</fullName>
    </submittedName>
</protein>
<dbReference type="PATRIC" id="fig|1345695.10.peg.3667"/>
<keyword evidence="3" id="KW-1185">Reference proteome</keyword>
<evidence type="ECO:0000313" key="2">
    <source>
        <dbReference type="EMBL" id="AGX42556.1"/>
    </source>
</evidence>
<dbReference type="EMBL" id="CP006721">
    <property type="protein sequence ID" value="AGX42556.1"/>
    <property type="molecule type" value="Genomic_DNA"/>
</dbReference>
<dbReference type="HOGENOM" id="CLU_065947_4_0_9"/>
<evidence type="ECO:0000313" key="3">
    <source>
        <dbReference type="Proteomes" id="UP000017118"/>
    </source>
</evidence>
<feature type="domain" description="YgjP-like metallopeptidase" evidence="1">
    <location>
        <begin position="22"/>
        <end position="110"/>
    </location>
</feature>
<accession>U5MSD2</accession>